<evidence type="ECO:0000313" key="1">
    <source>
        <dbReference type="EMBL" id="ADL13815.1"/>
    </source>
</evidence>
<dbReference type="KEGG" id="aar:Acear_2334"/>
<gene>
    <name evidence="1" type="ordered locus">Acear_2334</name>
</gene>
<name>D9QUL4_ACEAZ</name>
<evidence type="ECO:0000313" key="2">
    <source>
        <dbReference type="Proteomes" id="UP000001661"/>
    </source>
</evidence>
<dbReference type="OrthoDB" id="9802710at2"/>
<reference evidence="1 2" key="1">
    <citation type="journal article" date="2010" name="Stand. Genomic Sci.">
        <title>Complete genome sequence of Acetohalobium arabaticum type strain (Z-7288).</title>
        <authorList>
            <person name="Sikorski J."/>
            <person name="Lapidus A."/>
            <person name="Chertkov O."/>
            <person name="Lucas S."/>
            <person name="Copeland A."/>
            <person name="Glavina Del Rio T."/>
            <person name="Nolan M."/>
            <person name="Tice H."/>
            <person name="Cheng J.F."/>
            <person name="Han C."/>
            <person name="Brambilla E."/>
            <person name="Pitluck S."/>
            <person name="Liolios K."/>
            <person name="Ivanova N."/>
            <person name="Mavromatis K."/>
            <person name="Mikhailova N."/>
            <person name="Pati A."/>
            <person name="Bruce D."/>
            <person name="Detter C."/>
            <person name="Tapia R."/>
            <person name="Goodwin L."/>
            <person name="Chen A."/>
            <person name="Palaniappan K."/>
            <person name="Land M."/>
            <person name="Hauser L."/>
            <person name="Chang Y.J."/>
            <person name="Jeffries C.D."/>
            <person name="Rohde M."/>
            <person name="Goker M."/>
            <person name="Spring S."/>
            <person name="Woyke T."/>
            <person name="Bristow J."/>
            <person name="Eisen J.A."/>
            <person name="Markowitz V."/>
            <person name="Hugenholtz P."/>
            <person name="Kyrpides N.C."/>
            <person name="Klenk H.P."/>
        </authorList>
    </citation>
    <scope>NUCLEOTIDE SEQUENCE [LARGE SCALE GENOMIC DNA]</scope>
    <source>
        <strain evidence="2">ATCC 49924 / DSM 5501 / Z-7288</strain>
    </source>
</reference>
<keyword evidence="2" id="KW-1185">Reference proteome</keyword>
<dbReference type="STRING" id="574087.Acear_2334"/>
<dbReference type="Pfam" id="PF06107">
    <property type="entry name" value="DUF951"/>
    <property type="match status" value="1"/>
</dbReference>
<dbReference type="PANTHER" id="PTHR38455:SF1">
    <property type="entry name" value="DUF951 DOMAIN-CONTAINING PROTEIN"/>
    <property type="match status" value="1"/>
</dbReference>
<dbReference type="EMBL" id="CP002105">
    <property type="protein sequence ID" value="ADL13815.1"/>
    <property type="molecule type" value="Genomic_DNA"/>
</dbReference>
<dbReference type="RefSeq" id="WP_013279256.1">
    <property type="nucleotide sequence ID" value="NC_014378.1"/>
</dbReference>
<dbReference type="HOGENOM" id="CLU_180138_1_0_9"/>
<protein>
    <recommendedName>
        <fullName evidence="3">DUF951 domain-containing protein</fullName>
    </recommendedName>
</protein>
<sequence>MEFEVGEVVRFRKEHPCGDDRWKVLRTGMDFKVKCLSCGRVIMLPRSKFEKSVTEKVATKE</sequence>
<accession>D9QUL4</accession>
<dbReference type="PANTHER" id="PTHR38455">
    <property type="entry name" value="HYPOTHETICAL CYTOSOLIC PROTEIN"/>
    <property type="match status" value="1"/>
</dbReference>
<dbReference type="InterPro" id="IPR009296">
    <property type="entry name" value="DUF951"/>
</dbReference>
<dbReference type="Proteomes" id="UP000001661">
    <property type="component" value="Chromosome"/>
</dbReference>
<evidence type="ECO:0008006" key="3">
    <source>
        <dbReference type="Google" id="ProtNLM"/>
    </source>
</evidence>
<dbReference type="eggNOG" id="COG4481">
    <property type="taxonomic scope" value="Bacteria"/>
</dbReference>
<organism evidence="1 2">
    <name type="scientific">Acetohalobium arabaticum (strain ATCC 49924 / DSM 5501 / Z-7288)</name>
    <dbReference type="NCBI Taxonomy" id="574087"/>
    <lineage>
        <taxon>Bacteria</taxon>
        <taxon>Bacillati</taxon>
        <taxon>Bacillota</taxon>
        <taxon>Clostridia</taxon>
        <taxon>Halanaerobiales</taxon>
        <taxon>Halobacteroidaceae</taxon>
        <taxon>Acetohalobium</taxon>
    </lineage>
</organism>
<dbReference type="PIRSF" id="PIRSF037263">
    <property type="entry name" value="DUF951_bac"/>
    <property type="match status" value="1"/>
</dbReference>
<proteinExistence type="predicted"/>
<dbReference type="AlphaFoldDB" id="D9QUL4"/>